<sequence>MAKEELLDAIIYTVADYIRNVRSEGDRAPLSFRKNDELDDNKLIMSIVDDWECVESPQHKMMLWNLFKMLDCDIFRD</sequence>
<reference evidence="1" key="1">
    <citation type="journal article" date="2020" name="Nature">
        <title>Giant virus diversity and host interactions through global metagenomics.</title>
        <authorList>
            <person name="Schulz F."/>
            <person name="Roux S."/>
            <person name="Paez-Espino D."/>
            <person name="Jungbluth S."/>
            <person name="Walsh D.A."/>
            <person name="Denef V.J."/>
            <person name="McMahon K.D."/>
            <person name="Konstantinidis K.T."/>
            <person name="Eloe-Fadrosh E.A."/>
            <person name="Kyrpides N.C."/>
            <person name="Woyke T."/>
        </authorList>
    </citation>
    <scope>NUCLEOTIDE SEQUENCE</scope>
    <source>
        <strain evidence="1">GVMAG-M-3300025652-16</strain>
    </source>
</reference>
<dbReference type="EMBL" id="MN740292">
    <property type="protein sequence ID" value="QHT98362.1"/>
    <property type="molecule type" value="Genomic_DNA"/>
</dbReference>
<accession>A0A6C0IZ92</accession>
<organism evidence="1">
    <name type="scientific">viral metagenome</name>
    <dbReference type="NCBI Taxonomy" id="1070528"/>
    <lineage>
        <taxon>unclassified sequences</taxon>
        <taxon>metagenomes</taxon>
        <taxon>organismal metagenomes</taxon>
    </lineage>
</organism>
<proteinExistence type="predicted"/>
<dbReference type="AlphaFoldDB" id="A0A6C0IZ92"/>
<protein>
    <submittedName>
        <fullName evidence="1">Uncharacterized protein</fullName>
    </submittedName>
</protein>
<evidence type="ECO:0000313" key="1">
    <source>
        <dbReference type="EMBL" id="QHT98362.1"/>
    </source>
</evidence>
<name>A0A6C0IZ92_9ZZZZ</name>